<dbReference type="EMBL" id="JAGINP010000003">
    <property type="protein sequence ID" value="MBP2291444.1"/>
    <property type="molecule type" value="Genomic_DNA"/>
</dbReference>
<comment type="caution">
    <text evidence="2">The sequence shown here is derived from an EMBL/GenBank/DDBJ whole genome shotgun (WGS) entry which is preliminary data.</text>
</comment>
<evidence type="ECO:0000313" key="2">
    <source>
        <dbReference type="EMBL" id="MBP2291444.1"/>
    </source>
</evidence>
<evidence type="ECO:0000313" key="3">
    <source>
        <dbReference type="Proteomes" id="UP000781958"/>
    </source>
</evidence>
<dbReference type="RefSeq" id="WP_209764911.1">
    <property type="nucleotide sequence ID" value="NZ_JAGINP010000003.1"/>
</dbReference>
<gene>
    <name evidence="2" type="ORF">J2851_001193</name>
</gene>
<keyword evidence="3" id="KW-1185">Reference proteome</keyword>
<feature type="region of interest" description="Disordered" evidence="1">
    <location>
        <begin position="1"/>
        <end position="20"/>
    </location>
</feature>
<reference evidence="2 3" key="1">
    <citation type="submission" date="2021-03" db="EMBL/GenBank/DDBJ databases">
        <title>Genomic Encyclopedia of Type Strains, Phase III (KMG-III): the genomes of soil and plant-associated and newly described type strains.</title>
        <authorList>
            <person name="Whitman W."/>
        </authorList>
    </citation>
    <scope>NUCLEOTIDE SEQUENCE [LARGE SCALE GENOMIC DNA]</scope>
    <source>
        <strain evidence="2 3">IMMIB AFH-6</strain>
    </source>
</reference>
<name>A0ABS4SFU5_9PROT</name>
<organism evidence="2 3">
    <name type="scientific">Azospirillum rugosum</name>
    <dbReference type="NCBI Taxonomy" id="416170"/>
    <lineage>
        <taxon>Bacteria</taxon>
        <taxon>Pseudomonadati</taxon>
        <taxon>Pseudomonadota</taxon>
        <taxon>Alphaproteobacteria</taxon>
        <taxon>Rhodospirillales</taxon>
        <taxon>Azospirillaceae</taxon>
        <taxon>Azospirillum</taxon>
    </lineage>
</organism>
<sequence length="89" mass="9180">MDTRKTHTSSETTPLAGDDLERRKFLATCGKFAVVTSPAVTTLLSTSLTSQAIAKSHGGRGSHANNGYGNGGSDGVPGKSGKNHNDHGR</sequence>
<proteinExistence type="predicted"/>
<accession>A0ABS4SFU5</accession>
<dbReference type="Proteomes" id="UP000781958">
    <property type="component" value="Unassembled WGS sequence"/>
</dbReference>
<feature type="region of interest" description="Disordered" evidence="1">
    <location>
        <begin position="52"/>
        <end position="89"/>
    </location>
</feature>
<protein>
    <submittedName>
        <fullName evidence="2">Uncharacterized protein</fullName>
    </submittedName>
</protein>
<evidence type="ECO:0000256" key="1">
    <source>
        <dbReference type="SAM" id="MobiDB-lite"/>
    </source>
</evidence>